<accession>A0ABT1IKU7</accession>
<gene>
    <name evidence="3" type="ORF">LV75_005362</name>
</gene>
<dbReference type="Proteomes" id="UP001205185">
    <property type="component" value="Unassembled WGS sequence"/>
</dbReference>
<dbReference type="Gene3D" id="2.160.20.120">
    <property type="match status" value="1"/>
</dbReference>
<dbReference type="RefSeq" id="WP_253889775.1">
    <property type="nucleotide sequence ID" value="NZ_BAAAVB010000007.1"/>
</dbReference>
<sequence>MSETRMEQFTTGTDPVEIAVATGSGRIDVRLTAEEGIDVEVRHAPEDANPWADGLTNLVSWFTTQFGEAATQDAAAEAVRRTRVELVGGRLVVRSPKEPQLRGIPIAVTVRAPVGSVVSARSGAASVRITGLADRVDVTTGAGSVDVAESTGAVQATSGTGSVKIGPAPAGVQARTGRGEVELTAVGGPTTVITGGGDVWLGAVTADVTIRSGTGDITIADAAEGTLELTTGSGALRVGIRPGCPAEVDVSSGSGEARSELPLTGTRPEDAPPLKVKGRTGLGSALVTPATR</sequence>
<organism evidence="3 4">
    <name type="scientific">Actinokineospora diospyrosa</name>
    <dbReference type="NCBI Taxonomy" id="103728"/>
    <lineage>
        <taxon>Bacteria</taxon>
        <taxon>Bacillati</taxon>
        <taxon>Actinomycetota</taxon>
        <taxon>Actinomycetes</taxon>
        <taxon>Pseudonocardiales</taxon>
        <taxon>Pseudonocardiaceae</taxon>
        <taxon>Actinokineospora</taxon>
    </lineage>
</organism>
<evidence type="ECO:0000256" key="1">
    <source>
        <dbReference type="SAM" id="MobiDB-lite"/>
    </source>
</evidence>
<dbReference type="Pfam" id="PF13349">
    <property type="entry name" value="DUF4097"/>
    <property type="match status" value="1"/>
</dbReference>
<evidence type="ECO:0000259" key="2">
    <source>
        <dbReference type="Pfam" id="PF13349"/>
    </source>
</evidence>
<feature type="domain" description="DUF4097" evidence="2">
    <location>
        <begin position="117"/>
        <end position="265"/>
    </location>
</feature>
<reference evidence="3 4" key="1">
    <citation type="submission" date="2022-06" db="EMBL/GenBank/DDBJ databases">
        <title>Genomic Encyclopedia of Archaeal and Bacterial Type Strains, Phase II (KMG-II): from individual species to whole genera.</title>
        <authorList>
            <person name="Goeker M."/>
        </authorList>
    </citation>
    <scope>NUCLEOTIDE SEQUENCE [LARGE SCALE GENOMIC DNA]</scope>
    <source>
        <strain evidence="3 4">DSM 44255</strain>
    </source>
</reference>
<name>A0ABT1IKU7_9PSEU</name>
<dbReference type="InterPro" id="IPR025164">
    <property type="entry name" value="Toastrack_DUF4097"/>
</dbReference>
<feature type="region of interest" description="Disordered" evidence="1">
    <location>
        <begin position="247"/>
        <end position="292"/>
    </location>
</feature>
<protein>
    <recommendedName>
        <fullName evidence="2">DUF4097 domain-containing protein</fullName>
    </recommendedName>
</protein>
<dbReference type="EMBL" id="JAMTCO010000014">
    <property type="protein sequence ID" value="MCP2272836.1"/>
    <property type="molecule type" value="Genomic_DNA"/>
</dbReference>
<proteinExistence type="predicted"/>
<evidence type="ECO:0000313" key="4">
    <source>
        <dbReference type="Proteomes" id="UP001205185"/>
    </source>
</evidence>
<keyword evidence="4" id="KW-1185">Reference proteome</keyword>
<comment type="caution">
    <text evidence="3">The sequence shown here is derived from an EMBL/GenBank/DDBJ whole genome shotgun (WGS) entry which is preliminary data.</text>
</comment>
<evidence type="ECO:0000313" key="3">
    <source>
        <dbReference type="EMBL" id="MCP2272836.1"/>
    </source>
</evidence>